<dbReference type="Proteomes" id="UP000572212">
    <property type="component" value="Unassembled WGS sequence"/>
</dbReference>
<gene>
    <name evidence="3" type="ORF">GGQ92_002163</name>
</gene>
<dbReference type="Pfam" id="PF16472">
    <property type="entry name" value="DUF5050"/>
    <property type="match status" value="1"/>
</dbReference>
<dbReference type="SUPFAM" id="SSF69304">
    <property type="entry name" value="Tricorn protease N-terminal domain"/>
    <property type="match status" value="1"/>
</dbReference>
<evidence type="ECO:0000256" key="1">
    <source>
        <dbReference type="SAM" id="Coils"/>
    </source>
</evidence>
<proteinExistence type="predicted"/>
<reference evidence="3 4" key="1">
    <citation type="submission" date="2020-08" db="EMBL/GenBank/DDBJ databases">
        <title>Genomic Encyclopedia of Type Strains, Phase IV (KMG-IV): sequencing the most valuable type-strain genomes for metagenomic binning, comparative biology and taxonomic classification.</title>
        <authorList>
            <person name="Goeker M."/>
        </authorList>
    </citation>
    <scope>NUCLEOTIDE SEQUENCE [LARGE SCALE GENOMIC DNA]</scope>
    <source>
        <strain evidence="3 4">DSM 11805</strain>
    </source>
</reference>
<feature type="domain" description="Prolow-density lipoprotein receptor-related protein 1-like beta-propeller" evidence="2">
    <location>
        <begin position="297"/>
        <end position="576"/>
    </location>
</feature>
<keyword evidence="4" id="KW-1185">Reference proteome</keyword>
<dbReference type="RefSeq" id="WP_184248387.1">
    <property type="nucleotide sequence ID" value="NZ_BAAACU010000012.1"/>
</dbReference>
<dbReference type="PANTHER" id="PTHR32256:SF17">
    <property type="entry name" value="EGF-LIKE DOMAIN-CONTAINING PROTEIN"/>
    <property type="match status" value="1"/>
</dbReference>
<dbReference type="AlphaFoldDB" id="A0A841RQ81"/>
<feature type="coiled-coil region" evidence="1">
    <location>
        <begin position="271"/>
        <end position="301"/>
    </location>
</feature>
<dbReference type="InterPro" id="IPR032485">
    <property type="entry name" value="LRP1-like_beta_prop"/>
</dbReference>
<accession>A0A841RQ81</accession>
<protein>
    <recommendedName>
        <fullName evidence="2">Prolow-density lipoprotein receptor-related protein 1-like beta-propeller domain-containing protein</fullName>
    </recommendedName>
</protein>
<evidence type="ECO:0000259" key="2">
    <source>
        <dbReference type="Pfam" id="PF16472"/>
    </source>
</evidence>
<dbReference type="EMBL" id="JACHON010000011">
    <property type="protein sequence ID" value="MBB6513355.1"/>
    <property type="molecule type" value="Genomic_DNA"/>
</dbReference>
<dbReference type="PROSITE" id="PS51257">
    <property type="entry name" value="PROKAR_LIPOPROTEIN"/>
    <property type="match status" value="1"/>
</dbReference>
<dbReference type="PANTHER" id="PTHR32256">
    <property type="match status" value="1"/>
</dbReference>
<keyword evidence="1" id="KW-0175">Coiled coil</keyword>
<evidence type="ECO:0000313" key="3">
    <source>
        <dbReference type="EMBL" id="MBB6513355.1"/>
    </source>
</evidence>
<evidence type="ECO:0000313" key="4">
    <source>
        <dbReference type="Proteomes" id="UP000572212"/>
    </source>
</evidence>
<organism evidence="3 4">
    <name type="scientific">Gracilibacillus halotolerans</name>
    <dbReference type="NCBI Taxonomy" id="74386"/>
    <lineage>
        <taxon>Bacteria</taxon>
        <taxon>Bacillati</taxon>
        <taxon>Bacillota</taxon>
        <taxon>Bacilli</taxon>
        <taxon>Bacillales</taxon>
        <taxon>Bacillaceae</taxon>
        <taxon>Gracilibacillus</taxon>
    </lineage>
</organism>
<comment type="caution">
    <text evidence="3">The sequence shown here is derived from an EMBL/GenBank/DDBJ whole genome shotgun (WGS) entry which is preliminary data.</text>
</comment>
<dbReference type="InterPro" id="IPR053369">
    <property type="entry name" value="SrfA-induced_signal"/>
</dbReference>
<name>A0A841RQ81_9BACI</name>
<sequence>MSLENRKKVHKRRYGFFCIIIIIFLIGCSEKELTKEEAIEQTLEKLNELESYAFALNAYNVDDMGNEAEAELTGVVMNEPFVASIKVKKSPLGGLEEDSTPFYRDNMLYYEYPGMEQLIKTEVVAQTDIRKAVNTLFQEEQELEFKSEEEVYIFEYTSDKKDKNISLLEDIYPEFIHASSPEQGLGFILTNSFYDPIILDVKIEISQQNLNIVKLHIEYTGESNVMKENPPQYSNILTMDLNNHNKIEEISLPYNQLEEATTFIEHFLGPLDELVDKKETEEETEEKNEKEDAQLGNLQGNHLNGGLWAADSEWLYYSNSIHGINRMSLDGSDSEFLYNTSGRNFNLIDDKIYYIDLLDDERMYQMNKDGTNRQLIQDVYATNLMARDNWLYYITSSEDETDYSTHLEKYNVESELGFGERILENISQFTINEDKIFYKKSQDNQLYYTDINVNVFTQEPENLIEGVYAGGFLVINDWIYYENLNANYKLYRKNMKTDQMEELTVDEVNGFNGFNGNDDFIFYINATDNASLYKLDVSLQETEKVDEGRVIFPYLLHDHIYYMKSERSSDQNWYRVPIDGGQPELILKERE</sequence>